<feature type="chain" id="PRO_5047004957" description="Lipoprotein" evidence="2">
    <location>
        <begin position="23"/>
        <end position="98"/>
    </location>
</feature>
<keyword evidence="2" id="KW-0732">Signal</keyword>
<feature type="region of interest" description="Disordered" evidence="1">
    <location>
        <begin position="24"/>
        <end position="98"/>
    </location>
</feature>
<dbReference type="RefSeq" id="WP_345139534.1">
    <property type="nucleotide sequence ID" value="NZ_BAABDU010000002.1"/>
</dbReference>
<feature type="compositionally biased region" description="Gly residues" evidence="1">
    <location>
        <begin position="67"/>
        <end position="78"/>
    </location>
</feature>
<reference evidence="4" key="1">
    <citation type="journal article" date="2019" name="Int. J. Syst. Evol. Microbiol.">
        <title>The Global Catalogue of Microorganisms (GCM) 10K type strain sequencing project: providing services to taxonomists for standard genome sequencing and annotation.</title>
        <authorList>
            <consortium name="The Broad Institute Genomics Platform"/>
            <consortium name="The Broad Institute Genome Sequencing Center for Infectious Disease"/>
            <person name="Wu L."/>
            <person name="Ma J."/>
        </authorList>
    </citation>
    <scope>NUCLEOTIDE SEQUENCE [LARGE SCALE GENOMIC DNA]</scope>
    <source>
        <strain evidence="4">JCM 17337</strain>
    </source>
</reference>
<name>A0ABP7GBV1_9FLAO</name>
<feature type="compositionally biased region" description="Polar residues" evidence="1">
    <location>
        <begin position="26"/>
        <end position="36"/>
    </location>
</feature>
<dbReference type="Proteomes" id="UP001500748">
    <property type="component" value="Unassembled WGS sequence"/>
</dbReference>
<evidence type="ECO:0000256" key="1">
    <source>
        <dbReference type="SAM" id="MobiDB-lite"/>
    </source>
</evidence>
<protein>
    <recommendedName>
        <fullName evidence="5">Lipoprotein</fullName>
    </recommendedName>
</protein>
<feature type="signal peptide" evidence="2">
    <location>
        <begin position="1"/>
        <end position="22"/>
    </location>
</feature>
<evidence type="ECO:0000313" key="3">
    <source>
        <dbReference type="EMBL" id="GAA3756909.1"/>
    </source>
</evidence>
<evidence type="ECO:0000256" key="2">
    <source>
        <dbReference type="SAM" id="SignalP"/>
    </source>
</evidence>
<sequence>MKTLFKTAVMLLLVTAFVFSCKKNENNTYPETNQADSMDMSVDTIGPAIDSSATLNSDQNGQNGTTGATGEGSTGSGTDGSTQKGNQNVRTDSLKNNK</sequence>
<keyword evidence="4" id="KW-1185">Reference proteome</keyword>
<dbReference type="PROSITE" id="PS51257">
    <property type="entry name" value="PROKAR_LIPOPROTEIN"/>
    <property type="match status" value="1"/>
</dbReference>
<evidence type="ECO:0008006" key="5">
    <source>
        <dbReference type="Google" id="ProtNLM"/>
    </source>
</evidence>
<proteinExistence type="predicted"/>
<organism evidence="3 4">
    <name type="scientific">Flavobacterium ginsengiterrae</name>
    <dbReference type="NCBI Taxonomy" id="871695"/>
    <lineage>
        <taxon>Bacteria</taxon>
        <taxon>Pseudomonadati</taxon>
        <taxon>Bacteroidota</taxon>
        <taxon>Flavobacteriia</taxon>
        <taxon>Flavobacteriales</taxon>
        <taxon>Flavobacteriaceae</taxon>
        <taxon>Flavobacterium</taxon>
    </lineage>
</organism>
<comment type="caution">
    <text evidence="3">The sequence shown here is derived from an EMBL/GenBank/DDBJ whole genome shotgun (WGS) entry which is preliminary data.</text>
</comment>
<dbReference type="EMBL" id="BAABDU010000002">
    <property type="protein sequence ID" value="GAA3756909.1"/>
    <property type="molecule type" value="Genomic_DNA"/>
</dbReference>
<evidence type="ECO:0000313" key="4">
    <source>
        <dbReference type="Proteomes" id="UP001500748"/>
    </source>
</evidence>
<gene>
    <name evidence="3" type="ORF">GCM10022423_03940</name>
</gene>
<accession>A0ABP7GBV1</accession>